<dbReference type="KEGG" id="aiq:Azoinq_03890"/>
<proteinExistence type="predicted"/>
<dbReference type="AlphaFoldDB" id="A0A975SNT8"/>
<dbReference type="Proteomes" id="UP000683428">
    <property type="component" value="Chromosome"/>
</dbReference>
<gene>
    <name evidence="1" type="ORF">Azoinq_03890</name>
</gene>
<keyword evidence="2" id="KW-1185">Reference proteome</keyword>
<sequence length="73" mass="7765">MCYFDSPIGRCEAVKEMVLMDQTQGQCAREHHCPAGRTCPLAGCFTTCSGLYEEDAGLMPPAKGGTVSAARAH</sequence>
<reference evidence="1" key="1">
    <citation type="submission" date="2020-11" db="EMBL/GenBank/DDBJ databases">
        <title>Azospira inquinata sp. nov.</title>
        <authorList>
            <person name="Moe W.M."/>
            <person name="Mikes M.C."/>
        </authorList>
    </citation>
    <scope>NUCLEOTIDE SEQUENCE</scope>
    <source>
        <strain evidence="1">Azo-3</strain>
    </source>
</reference>
<dbReference type="EMBL" id="CP064782">
    <property type="protein sequence ID" value="QWT49765.1"/>
    <property type="molecule type" value="Genomic_DNA"/>
</dbReference>
<name>A0A975SNT8_9RHOO</name>
<protein>
    <submittedName>
        <fullName evidence="1">Uncharacterized protein</fullName>
    </submittedName>
</protein>
<accession>A0A975SNT8</accession>
<evidence type="ECO:0000313" key="2">
    <source>
        <dbReference type="Proteomes" id="UP000683428"/>
    </source>
</evidence>
<organism evidence="1 2">
    <name type="scientific">Azospira inquinata</name>
    <dbReference type="NCBI Taxonomy" id="2785627"/>
    <lineage>
        <taxon>Bacteria</taxon>
        <taxon>Pseudomonadati</taxon>
        <taxon>Pseudomonadota</taxon>
        <taxon>Betaproteobacteria</taxon>
        <taxon>Rhodocyclales</taxon>
        <taxon>Rhodocyclaceae</taxon>
        <taxon>Azospira</taxon>
    </lineage>
</organism>
<evidence type="ECO:0000313" key="1">
    <source>
        <dbReference type="EMBL" id="QWT49765.1"/>
    </source>
</evidence>
<dbReference type="RefSeq" id="WP_216125710.1">
    <property type="nucleotide sequence ID" value="NZ_CP064782.1"/>
</dbReference>